<dbReference type="Proteomes" id="UP000076096">
    <property type="component" value="Chromosome"/>
</dbReference>
<proteinExistence type="predicted"/>
<dbReference type="KEGG" id="stsi:A4E84_29780"/>
<protein>
    <submittedName>
        <fullName evidence="1">Uncharacterized protein</fullName>
    </submittedName>
</protein>
<evidence type="ECO:0000313" key="2">
    <source>
        <dbReference type="Proteomes" id="UP000076096"/>
    </source>
</evidence>
<dbReference type="RefSeq" id="WP_062929486.1">
    <property type="nucleotide sequence ID" value="NZ_CP015098.1"/>
</dbReference>
<sequence>MAYATEQQLIDYLAPDPTPANAAKVLDRASDDIDGLLIGAVYNTDVNGMPTDPKVQTALRMATLAQAEYLVATGDLTCAQRQGGRVQVGGVEYTRGTSGTEPGRIAPAALQALRVSGALNRWVVTW</sequence>
<dbReference type="AlphaFoldDB" id="A0A143C7E6"/>
<keyword evidence="2" id="KW-1185">Reference proteome</keyword>
<reference evidence="2" key="1">
    <citation type="submission" date="2016-04" db="EMBL/GenBank/DDBJ databases">
        <authorList>
            <person name="Zhang B."/>
        </authorList>
    </citation>
    <scope>NUCLEOTIDE SEQUENCE [LARGE SCALE GENOMIC DNA]</scope>
    <source>
        <strain evidence="2">S10</strain>
    </source>
</reference>
<gene>
    <name evidence="1" type="ORF">A4E84_29780</name>
</gene>
<evidence type="ECO:0000313" key="1">
    <source>
        <dbReference type="EMBL" id="AMW13318.1"/>
    </source>
</evidence>
<accession>A0A143C7E6</accession>
<name>A0A143C7E6_9ACTN</name>
<dbReference type="STRING" id="1783515.A4E84_29780"/>
<dbReference type="EMBL" id="CP015098">
    <property type="protein sequence ID" value="AMW13318.1"/>
    <property type="molecule type" value="Genomic_DNA"/>
</dbReference>
<organism evidence="1 2">
    <name type="scientific">Streptomyces qaidamensis</name>
    <dbReference type="NCBI Taxonomy" id="1783515"/>
    <lineage>
        <taxon>Bacteria</taxon>
        <taxon>Bacillati</taxon>
        <taxon>Actinomycetota</taxon>
        <taxon>Actinomycetes</taxon>
        <taxon>Kitasatosporales</taxon>
        <taxon>Streptomycetaceae</taxon>
        <taxon>Streptomyces</taxon>
        <taxon>Streptomyces aurantiacus group</taxon>
    </lineage>
</organism>